<keyword evidence="6" id="KW-0560">Oxidoreductase</keyword>
<keyword evidence="4" id="KW-0479">Metal-binding</keyword>
<protein>
    <recommendedName>
        <fullName evidence="10">Phytanoyl-CoA dioxygenase</fullName>
    </recommendedName>
</protein>
<comment type="cofactor">
    <cofactor evidence="1">
        <name>Fe cation</name>
        <dbReference type="ChEBI" id="CHEBI:24875"/>
    </cofactor>
</comment>
<dbReference type="AlphaFoldDB" id="A0A9W4KQD1"/>
<evidence type="ECO:0000256" key="7">
    <source>
        <dbReference type="ARBA" id="ARBA00023004"/>
    </source>
</evidence>
<evidence type="ECO:0000313" key="9">
    <source>
        <dbReference type="Proteomes" id="UP001154252"/>
    </source>
</evidence>
<name>A0A9W4KQD1_9EURO</name>
<comment type="caution">
    <text evidence="8">The sequence shown here is derived from an EMBL/GenBank/DDBJ whole genome shotgun (WGS) entry which is preliminary data.</text>
</comment>
<dbReference type="GO" id="GO:0051213">
    <property type="term" value="F:dioxygenase activity"/>
    <property type="evidence" value="ECO:0007669"/>
    <property type="project" value="UniProtKB-KW"/>
</dbReference>
<dbReference type="Proteomes" id="UP001154252">
    <property type="component" value="Unassembled WGS sequence"/>
</dbReference>
<accession>A0A9W4KQD1</accession>
<dbReference type="InterPro" id="IPR008775">
    <property type="entry name" value="Phytyl_CoA_dOase-like"/>
</dbReference>
<dbReference type="Pfam" id="PF05721">
    <property type="entry name" value="PhyH"/>
    <property type="match status" value="1"/>
</dbReference>
<sequence>MPSDPIPIDPSYQPKTSIVKVPANAPTEHILAIIERDGGMILEKLVSQGELASIEEESKPWYDKKRRHTDLKATIGSDAFHTIPRQTIVVPGLVGKSDTIAAICEHPVLEQLREIFCGMTFPVSLSLNIVYGSPRQRLHRDDNTHGVRHPKPEEWGFQHASQFGCLIAGCEVTRENGATMFVPGSHRWGDDRLATTDEVCFAGITNGIRKPLRFSHLRLTEMSAGSALVFLGSAFHGGGHNSVPNSVRTMHSLFFIRRHLRTEENQFFAVPHSKVRRMSPKMLKLLGYTKPTTELGIVENISPHEDLESTWARAMK</sequence>
<gene>
    <name evidence="8" type="ORF">PEGY_LOCUS9961</name>
</gene>
<dbReference type="PANTHER" id="PTHR20883">
    <property type="entry name" value="PHYTANOYL-COA DIOXYGENASE DOMAIN CONTAINING 1"/>
    <property type="match status" value="1"/>
</dbReference>
<evidence type="ECO:0000256" key="5">
    <source>
        <dbReference type="ARBA" id="ARBA00022964"/>
    </source>
</evidence>
<evidence type="ECO:0000256" key="2">
    <source>
        <dbReference type="ARBA" id="ARBA00005830"/>
    </source>
</evidence>
<evidence type="ECO:0000256" key="4">
    <source>
        <dbReference type="ARBA" id="ARBA00022723"/>
    </source>
</evidence>
<dbReference type="PANTHER" id="PTHR20883:SF45">
    <property type="entry name" value="PHYTANOYL-COA DIOXYGENASE FAMILY PROTEIN"/>
    <property type="match status" value="1"/>
</dbReference>
<dbReference type="OrthoDB" id="445007at2759"/>
<keyword evidence="7" id="KW-0408">Iron</keyword>
<dbReference type="SUPFAM" id="SSF51197">
    <property type="entry name" value="Clavaminate synthase-like"/>
    <property type="match status" value="1"/>
</dbReference>
<dbReference type="EMBL" id="CAJVRC010000898">
    <property type="protein sequence ID" value="CAG8909172.1"/>
    <property type="molecule type" value="Genomic_DNA"/>
</dbReference>
<evidence type="ECO:0000256" key="1">
    <source>
        <dbReference type="ARBA" id="ARBA00001962"/>
    </source>
</evidence>
<evidence type="ECO:0000313" key="8">
    <source>
        <dbReference type="EMBL" id="CAG8909172.1"/>
    </source>
</evidence>
<comment type="similarity">
    <text evidence="2">Belongs to the PhyH family.</text>
</comment>
<proteinExistence type="inferred from homology"/>
<evidence type="ECO:0000256" key="6">
    <source>
        <dbReference type="ARBA" id="ARBA00023002"/>
    </source>
</evidence>
<keyword evidence="5" id="KW-0223">Dioxygenase</keyword>
<organism evidence="8 9">
    <name type="scientific">Penicillium egyptiacum</name>
    <dbReference type="NCBI Taxonomy" id="1303716"/>
    <lineage>
        <taxon>Eukaryota</taxon>
        <taxon>Fungi</taxon>
        <taxon>Dikarya</taxon>
        <taxon>Ascomycota</taxon>
        <taxon>Pezizomycotina</taxon>
        <taxon>Eurotiomycetes</taxon>
        <taxon>Eurotiomycetidae</taxon>
        <taxon>Eurotiales</taxon>
        <taxon>Aspergillaceae</taxon>
        <taxon>Penicillium</taxon>
    </lineage>
</organism>
<keyword evidence="9" id="KW-1185">Reference proteome</keyword>
<comment type="subunit">
    <text evidence="3">Homodimer.</text>
</comment>
<reference evidence="8" key="1">
    <citation type="submission" date="2021-07" db="EMBL/GenBank/DDBJ databases">
        <authorList>
            <person name="Branca A.L. A."/>
        </authorList>
    </citation>
    <scope>NUCLEOTIDE SEQUENCE</scope>
</reference>
<evidence type="ECO:0008006" key="10">
    <source>
        <dbReference type="Google" id="ProtNLM"/>
    </source>
</evidence>
<dbReference type="Gene3D" id="2.60.120.620">
    <property type="entry name" value="q2cbj1_9rhob like domain"/>
    <property type="match status" value="1"/>
</dbReference>
<evidence type="ECO:0000256" key="3">
    <source>
        <dbReference type="ARBA" id="ARBA00011738"/>
    </source>
</evidence>
<dbReference type="GO" id="GO:0046872">
    <property type="term" value="F:metal ion binding"/>
    <property type="evidence" value="ECO:0007669"/>
    <property type="project" value="UniProtKB-KW"/>
</dbReference>